<dbReference type="RefSeq" id="WP_168678791.1">
    <property type="nucleotide sequence ID" value="NZ_JAAXOY010000202.1"/>
</dbReference>
<sequence>VVAAPLSWLAGVVRALPWLRHGAGDAVGARRQQVLRVGRAVALAAVVVVTFGALFASADRVFASLLPRIDLGVLPGQVVVALLVSVAAAANAQLAAHPPGWSTLRPGPGRPAGVAEWAIPVVALDLVVVAFVTVQATALAGGHRHVLETAGLTYAQYARQGFAQLVVATALTLVVVALAARHAPRGTGRERAVVRAGLGVLCVGTLGVVASALLRLDLYVDAFGLTRLRLWVALAEAVMGAVLVLVLVAGVRWRAGWLPTAVLGVVGAAVLALAAVDPDAQIVRHNTGADLDVPLDVRYLQGLSADAVPAVDSLDEPLRSCVLDGMSLREAESGFGWNLGRARAAAVTDEQAAPTSWPPASCDGVDVRW</sequence>
<keyword evidence="1" id="KW-0472">Membrane</keyword>
<organism evidence="2 3">
    <name type="scientific">Cellulomonas septica</name>
    <dbReference type="NCBI Taxonomy" id="285080"/>
    <lineage>
        <taxon>Bacteria</taxon>
        <taxon>Bacillati</taxon>
        <taxon>Actinomycetota</taxon>
        <taxon>Actinomycetes</taxon>
        <taxon>Micrococcales</taxon>
        <taxon>Cellulomonadaceae</taxon>
        <taxon>Cellulomonas</taxon>
    </lineage>
</organism>
<feature type="transmembrane region" description="Helical" evidence="1">
    <location>
        <begin position="78"/>
        <end position="96"/>
    </location>
</feature>
<feature type="transmembrane region" description="Helical" evidence="1">
    <location>
        <begin position="256"/>
        <end position="276"/>
    </location>
</feature>
<feature type="non-terminal residue" evidence="2">
    <location>
        <position position="1"/>
    </location>
</feature>
<feature type="transmembrane region" description="Helical" evidence="1">
    <location>
        <begin position="117"/>
        <end position="141"/>
    </location>
</feature>
<feature type="transmembrane region" description="Helical" evidence="1">
    <location>
        <begin position="192"/>
        <end position="216"/>
    </location>
</feature>
<evidence type="ECO:0000313" key="2">
    <source>
        <dbReference type="EMBL" id="NKY39742.1"/>
    </source>
</evidence>
<dbReference type="Proteomes" id="UP000777774">
    <property type="component" value="Unassembled WGS sequence"/>
</dbReference>
<feature type="transmembrane region" description="Helical" evidence="1">
    <location>
        <begin position="228"/>
        <end position="249"/>
    </location>
</feature>
<name>A0ABX1K1A0_9CELL</name>
<dbReference type="InterPro" id="IPR025291">
    <property type="entry name" value="DUF4153"/>
</dbReference>
<keyword evidence="1" id="KW-0812">Transmembrane</keyword>
<keyword evidence="3" id="KW-1185">Reference proteome</keyword>
<comment type="caution">
    <text evidence="2">The sequence shown here is derived from an EMBL/GenBank/DDBJ whole genome shotgun (WGS) entry which is preliminary data.</text>
</comment>
<reference evidence="2 3" key="1">
    <citation type="submission" date="2020-04" db="EMBL/GenBank/DDBJ databases">
        <title>MicrobeNet Type strains.</title>
        <authorList>
            <person name="Nicholson A.C."/>
        </authorList>
    </citation>
    <scope>NUCLEOTIDE SEQUENCE [LARGE SCALE GENOMIC DNA]</scope>
    <source>
        <strain evidence="2 3">ATCC BAA-787</strain>
    </source>
</reference>
<proteinExistence type="predicted"/>
<accession>A0ABX1K1A0</accession>
<feature type="transmembrane region" description="Helical" evidence="1">
    <location>
        <begin position="161"/>
        <end position="180"/>
    </location>
</feature>
<dbReference type="Pfam" id="PF13687">
    <property type="entry name" value="DUF4153"/>
    <property type="match status" value="1"/>
</dbReference>
<dbReference type="EMBL" id="JAAXOY010000202">
    <property type="protein sequence ID" value="NKY39742.1"/>
    <property type="molecule type" value="Genomic_DNA"/>
</dbReference>
<feature type="transmembrane region" description="Helical" evidence="1">
    <location>
        <begin position="40"/>
        <end position="58"/>
    </location>
</feature>
<evidence type="ECO:0000313" key="3">
    <source>
        <dbReference type="Proteomes" id="UP000777774"/>
    </source>
</evidence>
<gene>
    <name evidence="2" type="ORF">HGA02_09430</name>
</gene>
<keyword evidence="1" id="KW-1133">Transmembrane helix</keyword>
<protein>
    <submittedName>
        <fullName evidence="2">DUF4173 domain-containing protein</fullName>
    </submittedName>
</protein>
<evidence type="ECO:0000256" key="1">
    <source>
        <dbReference type="SAM" id="Phobius"/>
    </source>
</evidence>